<dbReference type="AlphaFoldDB" id="X0TTS3"/>
<protein>
    <recommendedName>
        <fullName evidence="6">50S ribosomal protein L35</fullName>
    </recommendedName>
</protein>
<keyword evidence="3" id="KW-0687">Ribonucleoprotein</keyword>
<evidence type="ECO:0000256" key="3">
    <source>
        <dbReference type="ARBA" id="ARBA00023274"/>
    </source>
</evidence>
<evidence type="ECO:0000313" key="5">
    <source>
        <dbReference type="EMBL" id="GAF91572.1"/>
    </source>
</evidence>
<dbReference type="InterPro" id="IPR037229">
    <property type="entry name" value="Ribosomal_bL35_sf"/>
</dbReference>
<comment type="similarity">
    <text evidence="1">Belongs to the bacterial ribosomal protein bL35 family.</text>
</comment>
<evidence type="ECO:0008006" key="6">
    <source>
        <dbReference type="Google" id="ProtNLM"/>
    </source>
</evidence>
<dbReference type="EMBL" id="BARS01019496">
    <property type="protein sequence ID" value="GAF91572.1"/>
    <property type="molecule type" value="Genomic_DNA"/>
</dbReference>
<dbReference type="HAMAP" id="MF_00514">
    <property type="entry name" value="Ribosomal_bL35"/>
    <property type="match status" value="1"/>
</dbReference>
<dbReference type="PRINTS" id="PR00064">
    <property type="entry name" value="RIBOSOMALL35"/>
</dbReference>
<feature type="compositionally biased region" description="Basic and acidic residues" evidence="4">
    <location>
        <begin position="1"/>
        <end position="12"/>
    </location>
</feature>
<evidence type="ECO:0000256" key="2">
    <source>
        <dbReference type="ARBA" id="ARBA00022980"/>
    </source>
</evidence>
<sequence length="73" mass="8264">MNHEEQPKDMSKGKTHKGSAKRMRKTRTGKIVRNRAGTSHLMSGKTGKRRRRLRTKDTVKAAQAKTYSRLLGG</sequence>
<dbReference type="Pfam" id="PF01632">
    <property type="entry name" value="Ribosomal_L35p"/>
    <property type="match status" value="1"/>
</dbReference>
<gene>
    <name evidence="5" type="ORF">S01H1_31591</name>
</gene>
<dbReference type="FunFam" id="4.10.410.60:FF:000001">
    <property type="entry name" value="50S ribosomal protein L35"/>
    <property type="match status" value="1"/>
</dbReference>
<feature type="compositionally biased region" description="Basic residues" evidence="4">
    <location>
        <begin position="13"/>
        <end position="33"/>
    </location>
</feature>
<dbReference type="InterPro" id="IPR021137">
    <property type="entry name" value="Ribosomal_bL35-like"/>
</dbReference>
<dbReference type="Gene3D" id="4.10.410.60">
    <property type="match status" value="1"/>
</dbReference>
<dbReference type="SUPFAM" id="SSF143034">
    <property type="entry name" value="L35p-like"/>
    <property type="match status" value="1"/>
</dbReference>
<accession>X0TTS3</accession>
<proteinExistence type="inferred from homology"/>
<dbReference type="GO" id="GO:0015934">
    <property type="term" value="C:large ribosomal subunit"/>
    <property type="evidence" value="ECO:0007669"/>
    <property type="project" value="TreeGrafter"/>
</dbReference>
<organism evidence="5">
    <name type="scientific">marine sediment metagenome</name>
    <dbReference type="NCBI Taxonomy" id="412755"/>
    <lineage>
        <taxon>unclassified sequences</taxon>
        <taxon>metagenomes</taxon>
        <taxon>ecological metagenomes</taxon>
    </lineage>
</organism>
<comment type="caution">
    <text evidence="5">The sequence shown here is derived from an EMBL/GenBank/DDBJ whole genome shotgun (WGS) entry which is preliminary data.</text>
</comment>
<keyword evidence="2" id="KW-0689">Ribosomal protein</keyword>
<dbReference type="GO" id="GO:0006412">
    <property type="term" value="P:translation"/>
    <property type="evidence" value="ECO:0007669"/>
    <property type="project" value="InterPro"/>
</dbReference>
<dbReference type="NCBIfam" id="TIGR00001">
    <property type="entry name" value="rpmI_bact"/>
    <property type="match status" value="1"/>
</dbReference>
<dbReference type="GO" id="GO:0003735">
    <property type="term" value="F:structural constituent of ribosome"/>
    <property type="evidence" value="ECO:0007669"/>
    <property type="project" value="InterPro"/>
</dbReference>
<dbReference type="PANTHER" id="PTHR33343">
    <property type="entry name" value="54S RIBOSOMAL PROTEIN BL35M"/>
    <property type="match status" value="1"/>
</dbReference>
<feature type="region of interest" description="Disordered" evidence="4">
    <location>
        <begin position="1"/>
        <end position="73"/>
    </location>
</feature>
<name>X0TTS3_9ZZZZ</name>
<dbReference type="PANTHER" id="PTHR33343:SF1">
    <property type="entry name" value="LARGE RIBOSOMAL SUBUNIT PROTEIN BL35M"/>
    <property type="match status" value="1"/>
</dbReference>
<evidence type="ECO:0000256" key="1">
    <source>
        <dbReference type="ARBA" id="ARBA00006598"/>
    </source>
</evidence>
<evidence type="ECO:0000256" key="4">
    <source>
        <dbReference type="SAM" id="MobiDB-lite"/>
    </source>
</evidence>
<dbReference type="InterPro" id="IPR001706">
    <property type="entry name" value="Ribosomal_bL35"/>
</dbReference>
<reference evidence="5" key="1">
    <citation type="journal article" date="2014" name="Front. Microbiol.">
        <title>High frequency of phylogenetically diverse reductive dehalogenase-homologous genes in deep subseafloor sedimentary metagenomes.</title>
        <authorList>
            <person name="Kawai M."/>
            <person name="Futagami T."/>
            <person name="Toyoda A."/>
            <person name="Takaki Y."/>
            <person name="Nishi S."/>
            <person name="Hori S."/>
            <person name="Arai W."/>
            <person name="Tsubouchi T."/>
            <person name="Morono Y."/>
            <person name="Uchiyama I."/>
            <person name="Ito T."/>
            <person name="Fujiyama A."/>
            <person name="Inagaki F."/>
            <person name="Takami H."/>
        </authorList>
    </citation>
    <scope>NUCLEOTIDE SEQUENCE</scope>
    <source>
        <strain evidence="5">Expedition CK06-06</strain>
    </source>
</reference>